<evidence type="ECO:0000313" key="4">
    <source>
        <dbReference type="Proteomes" id="UP000631034"/>
    </source>
</evidence>
<organism evidence="3 4">
    <name type="scientific">Phaeovibrio sulfidiphilus</name>
    <dbReference type="NCBI Taxonomy" id="1220600"/>
    <lineage>
        <taxon>Bacteria</taxon>
        <taxon>Pseudomonadati</taxon>
        <taxon>Pseudomonadota</taxon>
        <taxon>Alphaproteobacteria</taxon>
        <taxon>Rhodospirillales</taxon>
        <taxon>Rhodospirillaceae</taxon>
        <taxon>Phaeovibrio</taxon>
    </lineage>
</organism>
<evidence type="ECO:0000313" key="3">
    <source>
        <dbReference type="EMBL" id="MBE1237160.1"/>
    </source>
</evidence>
<proteinExistence type="inferred from homology"/>
<accession>A0A8J6YMH0</accession>
<dbReference type="RefSeq" id="WP_192534161.1">
    <property type="nucleotide sequence ID" value="NZ_JACZHT010000003.1"/>
</dbReference>
<dbReference type="Proteomes" id="UP000631034">
    <property type="component" value="Unassembled WGS sequence"/>
</dbReference>
<dbReference type="PANTHER" id="PTHR10566:SF113">
    <property type="entry name" value="PROTEIN ACTIVITY OF BC1 COMPLEX KINASE 7, CHLOROPLASTIC"/>
    <property type="match status" value="1"/>
</dbReference>
<dbReference type="EMBL" id="JACZHT010000003">
    <property type="protein sequence ID" value="MBE1237160.1"/>
    <property type="molecule type" value="Genomic_DNA"/>
</dbReference>
<evidence type="ECO:0000256" key="1">
    <source>
        <dbReference type="ARBA" id="ARBA00009670"/>
    </source>
</evidence>
<comment type="caution">
    <text evidence="3">The sequence shown here is derived from an EMBL/GenBank/DDBJ whole genome shotgun (WGS) entry which is preliminary data.</text>
</comment>
<name>A0A8J6YMH0_9PROT</name>
<dbReference type="InterPro" id="IPR011009">
    <property type="entry name" value="Kinase-like_dom_sf"/>
</dbReference>
<evidence type="ECO:0000259" key="2">
    <source>
        <dbReference type="Pfam" id="PF03109"/>
    </source>
</evidence>
<reference evidence="3" key="1">
    <citation type="submission" date="2020-10" db="EMBL/GenBank/DDBJ databases">
        <title>Genome sequence of the unusual species of purple photosynthetic bacteria, Phaeovibrio sulfidiphilus DSM 23193, type strain.</title>
        <authorList>
            <person name="Kyndt J.A."/>
            <person name="Meyer T.E."/>
        </authorList>
    </citation>
    <scope>NUCLEOTIDE SEQUENCE</scope>
    <source>
        <strain evidence="3">DSM 23193</strain>
    </source>
</reference>
<dbReference type="AlphaFoldDB" id="A0A8J6YMH0"/>
<dbReference type="SUPFAM" id="SSF56112">
    <property type="entry name" value="Protein kinase-like (PK-like)"/>
    <property type="match status" value="1"/>
</dbReference>
<keyword evidence="3" id="KW-0808">Transferase</keyword>
<keyword evidence="3" id="KW-0418">Kinase</keyword>
<dbReference type="InterPro" id="IPR004147">
    <property type="entry name" value="ABC1_dom"/>
</dbReference>
<dbReference type="InterPro" id="IPR050154">
    <property type="entry name" value="UbiB_kinase"/>
</dbReference>
<comment type="similarity">
    <text evidence="1">Belongs to the protein kinase superfamily. ADCK protein kinase family.</text>
</comment>
<dbReference type="PANTHER" id="PTHR10566">
    <property type="entry name" value="CHAPERONE-ACTIVITY OF BC1 COMPLEX CABC1 -RELATED"/>
    <property type="match status" value="1"/>
</dbReference>
<gene>
    <name evidence="3" type="ORF">IHV25_05800</name>
</gene>
<sequence length="464" mass="52840">MSEGNTFGGRVKRYARVSTSVGGLAVRAAGTRYLGLKKDEARFAQDMRQVLGNLKGPLMKVAQILSTIPDALPSEYVSELAHLQSDAPHMGWPFVKRRMAAELGPDWESRFGSFEREAAAAASLGQVHRATHKDGRQLACKLQYPDMSSVVEADLRQLKVIISLYRKYDGTLDPSLLHAELADRLREELDYAREAKNMRLYTMILENEKDVHIPEPVDDLCTDRLLTMTWLDGNKLLSFKDHDLETRNRIAYNMFRAWYVPFYEYGVIHGDPHLGNYTVRDDLSLNLLDFGAIRVFRPTFVKGVIDLYIALRDNDRDRAVHAYESWGFGNLDMEMIDVLNQWASFVYGPLLENRMRAIRDDLPQGGQVGRKVAEKVHENLKKIGSVTPPREFVLMDRAAIGLGSVFWHLDARINWYEMFHELINDFDVDRLARKQAEVVRAADLEGVLEMDRHEIAAPGAKKSS</sequence>
<protein>
    <submittedName>
        <fullName evidence="3">AarF/ABC1/UbiB kinase family protein</fullName>
    </submittedName>
</protein>
<dbReference type="CDD" id="cd13970">
    <property type="entry name" value="ABC1_ADCK3"/>
    <property type="match status" value="1"/>
</dbReference>
<dbReference type="Pfam" id="PF03109">
    <property type="entry name" value="ABC1"/>
    <property type="match status" value="1"/>
</dbReference>
<feature type="domain" description="ABC1 atypical kinase-like" evidence="2">
    <location>
        <begin position="83"/>
        <end position="320"/>
    </location>
</feature>
<keyword evidence="4" id="KW-1185">Reference proteome</keyword>
<dbReference type="GO" id="GO:0016301">
    <property type="term" value="F:kinase activity"/>
    <property type="evidence" value="ECO:0007669"/>
    <property type="project" value="UniProtKB-KW"/>
</dbReference>
<dbReference type="InterPro" id="IPR034646">
    <property type="entry name" value="ADCK3_dom"/>
</dbReference>